<evidence type="ECO:0000256" key="2">
    <source>
        <dbReference type="PIRSR" id="PIRSR610708-1"/>
    </source>
</evidence>
<dbReference type="Proteomes" id="UP000501451">
    <property type="component" value="Chromosome"/>
</dbReference>
<dbReference type="PANTHER" id="PTHR16504:SF4">
    <property type="entry name" value="5'(3')-DEOXYRIBONUCLEOTIDASE"/>
    <property type="match status" value="1"/>
</dbReference>
<dbReference type="PANTHER" id="PTHR16504">
    <property type="entry name" value="5'(3')-DEOXYRIBONUCLEOTIDASE"/>
    <property type="match status" value="1"/>
</dbReference>
<dbReference type="KEGG" id="jar:G7057_03480"/>
<dbReference type="AlphaFoldDB" id="A0A6G7KCU4"/>
<evidence type="ECO:0000313" key="3">
    <source>
        <dbReference type="EMBL" id="QII83098.1"/>
    </source>
</evidence>
<proteinExistence type="inferred from homology"/>
<reference evidence="3 4" key="1">
    <citation type="journal article" date="2017" name="Int. J. Syst. Evol. Microbiol.">
        <title>Jeotgalibaca porci sp. nov. and Jeotgalibaca arthritidis sp. nov., isolated from pigs, and emended description of the genus Jeotgalibaca.</title>
        <authorList>
            <person name="Zamora L."/>
            <person name="Perez-Sancho M."/>
            <person name="Dominguez L."/>
            <person name="Fernandez-Garayzabal J.F."/>
            <person name="Vela A.I."/>
        </authorList>
    </citation>
    <scope>NUCLEOTIDE SEQUENCE [LARGE SCALE GENOMIC DNA]</scope>
    <source>
        <strain evidence="3 4">CECT 9157</strain>
    </source>
</reference>
<dbReference type="InterPro" id="IPR036412">
    <property type="entry name" value="HAD-like_sf"/>
</dbReference>
<evidence type="ECO:0000313" key="4">
    <source>
        <dbReference type="Proteomes" id="UP000501451"/>
    </source>
</evidence>
<dbReference type="Gene3D" id="1.10.40.40">
    <property type="entry name" value="Deoxyribonucleotidase, domain 2"/>
    <property type="match status" value="1"/>
</dbReference>
<dbReference type="InterPro" id="IPR010708">
    <property type="entry name" value="5'(3')-deoxyribonucleotidase"/>
</dbReference>
<comment type="similarity">
    <text evidence="1">Belongs to the 5'(3')-deoxyribonucleotidase family.</text>
</comment>
<dbReference type="EMBL" id="CP049740">
    <property type="protein sequence ID" value="QII83098.1"/>
    <property type="molecule type" value="Genomic_DNA"/>
</dbReference>
<protein>
    <submittedName>
        <fullName evidence="3">5'(3')-deoxyribonucleotidase</fullName>
    </submittedName>
</protein>
<gene>
    <name evidence="3" type="ORF">G7057_03480</name>
</gene>
<dbReference type="GO" id="GO:0008253">
    <property type="term" value="F:5'-nucleotidase activity"/>
    <property type="evidence" value="ECO:0007669"/>
    <property type="project" value="InterPro"/>
</dbReference>
<name>A0A6G7KCU4_9LACT</name>
<dbReference type="GO" id="GO:0009223">
    <property type="term" value="P:pyrimidine deoxyribonucleotide catabolic process"/>
    <property type="evidence" value="ECO:0007669"/>
    <property type="project" value="TreeGrafter"/>
</dbReference>
<organism evidence="3 4">
    <name type="scientific">Jeotgalibaca arthritidis</name>
    <dbReference type="NCBI Taxonomy" id="1868794"/>
    <lineage>
        <taxon>Bacteria</taxon>
        <taxon>Bacillati</taxon>
        <taxon>Bacillota</taxon>
        <taxon>Bacilli</taxon>
        <taxon>Lactobacillales</taxon>
        <taxon>Carnobacteriaceae</taxon>
        <taxon>Jeotgalibaca</taxon>
    </lineage>
</organism>
<keyword evidence="4" id="KW-1185">Reference proteome</keyword>
<accession>A0A6G7KCU4</accession>
<dbReference type="Pfam" id="PF06941">
    <property type="entry name" value="NT5C"/>
    <property type="match status" value="1"/>
</dbReference>
<dbReference type="SUPFAM" id="SSF56784">
    <property type="entry name" value="HAD-like"/>
    <property type="match status" value="1"/>
</dbReference>
<feature type="active site" description="Proton donor" evidence="2">
    <location>
        <position position="2"/>
    </location>
</feature>
<evidence type="ECO:0000256" key="1">
    <source>
        <dbReference type="ARBA" id="ARBA00009589"/>
    </source>
</evidence>
<sequence>MDDVLCQTTEHLIERFNAHFQQQLSADDLGHMMKKSELPKEMTQFVLGEFNQPGFARKLEVKENAVEVVRALNDKYDVYIATAAMEVPGTFTDKYHWLEDHFPFLDPHYFIFCGNKEVVRADYLIDDTVKQLHQFKGTGILYTAHFNRGLETPFKRVDQWSDVYDHFIKQFDDRLTERAKFK</sequence>
<dbReference type="InterPro" id="IPR023214">
    <property type="entry name" value="HAD_sf"/>
</dbReference>
<dbReference type="Gene3D" id="3.40.50.1000">
    <property type="entry name" value="HAD superfamily/HAD-like"/>
    <property type="match status" value="1"/>
</dbReference>